<sequence>MCAGPCTPEKKHVYCGRACQKADWPNHRKWCKPLSQSEGHKAFGIGHTDSYIDSKASESADENNELEPYPICNLTSLAVQVIH</sequence>
<keyword evidence="1" id="KW-0479">Metal-binding</keyword>
<evidence type="ECO:0000256" key="3">
    <source>
        <dbReference type="ARBA" id="ARBA00022833"/>
    </source>
</evidence>
<dbReference type="GO" id="GO:0008270">
    <property type="term" value="F:zinc ion binding"/>
    <property type="evidence" value="ECO:0007669"/>
    <property type="project" value="UniProtKB-KW"/>
</dbReference>
<accession>A0A067TH67</accession>
<gene>
    <name evidence="5" type="ORF">GALMADRAFT_224698</name>
</gene>
<protein>
    <recommendedName>
        <fullName evidence="4">MYND-type domain-containing protein</fullName>
    </recommendedName>
</protein>
<keyword evidence="3" id="KW-0862">Zinc</keyword>
<name>A0A067TH67_GALM3</name>
<proteinExistence type="predicted"/>
<dbReference type="Gene3D" id="6.10.140.2220">
    <property type="match status" value="1"/>
</dbReference>
<evidence type="ECO:0000313" key="6">
    <source>
        <dbReference type="Proteomes" id="UP000027222"/>
    </source>
</evidence>
<evidence type="ECO:0000259" key="4">
    <source>
        <dbReference type="Pfam" id="PF01753"/>
    </source>
</evidence>
<feature type="domain" description="MYND-type" evidence="4">
    <location>
        <begin position="10"/>
        <end position="31"/>
    </location>
</feature>
<evidence type="ECO:0000256" key="2">
    <source>
        <dbReference type="ARBA" id="ARBA00022771"/>
    </source>
</evidence>
<organism evidence="5 6">
    <name type="scientific">Galerina marginata (strain CBS 339.88)</name>
    <dbReference type="NCBI Taxonomy" id="685588"/>
    <lineage>
        <taxon>Eukaryota</taxon>
        <taxon>Fungi</taxon>
        <taxon>Dikarya</taxon>
        <taxon>Basidiomycota</taxon>
        <taxon>Agaricomycotina</taxon>
        <taxon>Agaricomycetes</taxon>
        <taxon>Agaricomycetidae</taxon>
        <taxon>Agaricales</taxon>
        <taxon>Agaricineae</taxon>
        <taxon>Strophariaceae</taxon>
        <taxon>Galerina</taxon>
    </lineage>
</organism>
<dbReference type="OrthoDB" id="2832160at2759"/>
<keyword evidence="6" id="KW-1185">Reference proteome</keyword>
<dbReference type="AlphaFoldDB" id="A0A067TH67"/>
<dbReference type="Proteomes" id="UP000027222">
    <property type="component" value="Unassembled WGS sequence"/>
</dbReference>
<evidence type="ECO:0000313" key="5">
    <source>
        <dbReference type="EMBL" id="KDR78328.1"/>
    </source>
</evidence>
<dbReference type="EMBL" id="KL142375">
    <property type="protein sequence ID" value="KDR78328.1"/>
    <property type="molecule type" value="Genomic_DNA"/>
</dbReference>
<dbReference type="InterPro" id="IPR002893">
    <property type="entry name" value="Znf_MYND"/>
</dbReference>
<evidence type="ECO:0000256" key="1">
    <source>
        <dbReference type="ARBA" id="ARBA00022723"/>
    </source>
</evidence>
<dbReference type="HOGENOM" id="CLU_2542751_0_0_1"/>
<dbReference type="SUPFAM" id="SSF144232">
    <property type="entry name" value="HIT/MYND zinc finger-like"/>
    <property type="match status" value="1"/>
</dbReference>
<keyword evidence="2" id="KW-0863">Zinc-finger</keyword>
<reference evidence="6" key="1">
    <citation type="journal article" date="2014" name="Proc. Natl. Acad. Sci. U.S.A.">
        <title>Extensive sampling of basidiomycete genomes demonstrates inadequacy of the white-rot/brown-rot paradigm for wood decay fungi.</title>
        <authorList>
            <person name="Riley R."/>
            <person name="Salamov A.A."/>
            <person name="Brown D.W."/>
            <person name="Nagy L.G."/>
            <person name="Floudas D."/>
            <person name="Held B.W."/>
            <person name="Levasseur A."/>
            <person name="Lombard V."/>
            <person name="Morin E."/>
            <person name="Otillar R."/>
            <person name="Lindquist E.A."/>
            <person name="Sun H."/>
            <person name="LaButti K.M."/>
            <person name="Schmutz J."/>
            <person name="Jabbour D."/>
            <person name="Luo H."/>
            <person name="Baker S.E."/>
            <person name="Pisabarro A.G."/>
            <person name="Walton J.D."/>
            <person name="Blanchette R.A."/>
            <person name="Henrissat B."/>
            <person name="Martin F."/>
            <person name="Cullen D."/>
            <person name="Hibbett D.S."/>
            <person name="Grigoriev I.V."/>
        </authorList>
    </citation>
    <scope>NUCLEOTIDE SEQUENCE [LARGE SCALE GENOMIC DNA]</scope>
    <source>
        <strain evidence="6">CBS 339.88</strain>
    </source>
</reference>
<dbReference type="Pfam" id="PF01753">
    <property type="entry name" value="zf-MYND"/>
    <property type="match status" value="1"/>
</dbReference>